<dbReference type="STRING" id="190650.CC_3254"/>
<sequence length="150" mass="15230">MRGHDGYIVSSSPETGGLRGGEILFADHCNLGHPRNELSHDRAAQGRLGANPPGESLMTRTATTAALAAAIALSAGVSIAAADEHKAGAQTEKCYGVSKAGENDCKAGAGTSCAGTSKVDYQGDAWKMVKKGTCVTIKTPKGMGSLTPKA</sequence>
<reference evidence="1 2" key="1">
    <citation type="journal article" date="2001" name="Proc. Natl. Acad. Sci. U.S.A.">
        <title>Complete genome sequence of Caulobacter crescentus.</title>
        <authorList>
            <person name="Nierman W.C."/>
            <person name="Feldblyum T.V."/>
            <person name="Laub M.T."/>
            <person name="Paulsen I.T."/>
            <person name="Nelson K.E."/>
            <person name="Eisen J.A."/>
            <person name="Heidelberg J.F."/>
            <person name="Alley M.R."/>
            <person name="Ohta N."/>
            <person name="Maddock J.R."/>
            <person name="Potocka I."/>
            <person name="Nelson W.C."/>
            <person name="Newton A."/>
            <person name="Stephens C."/>
            <person name="Phadke N.D."/>
            <person name="Ely B."/>
            <person name="DeBoy R.T."/>
            <person name="Dodson R.J."/>
            <person name="Durkin A.S."/>
            <person name="Gwinn M.L."/>
            <person name="Haft D.H."/>
            <person name="Kolonay J.F."/>
            <person name="Smit J."/>
            <person name="Craven M.B."/>
            <person name="Khouri H."/>
            <person name="Shetty J."/>
            <person name="Berry K."/>
            <person name="Utterback T."/>
            <person name="Tran K."/>
            <person name="Wolf A."/>
            <person name="Vamathevan J."/>
            <person name="Ermolaeva M."/>
            <person name="White O."/>
            <person name="Salzberg S.L."/>
            <person name="Venter J.C."/>
            <person name="Shapiro L."/>
            <person name="Fraser C.M."/>
        </authorList>
    </citation>
    <scope>NUCLEOTIDE SEQUENCE [LARGE SCALE GENOMIC DNA]</scope>
    <source>
        <strain evidence="2">ATCC 19089 / CB15</strain>
    </source>
</reference>
<gene>
    <name evidence="1" type="ordered locus">CC_3254</name>
</gene>
<dbReference type="EMBL" id="AE005673">
    <property type="protein sequence ID" value="AAK25216.1"/>
    <property type="molecule type" value="Genomic_DNA"/>
</dbReference>
<dbReference type="eggNOG" id="COG5572">
    <property type="taxonomic scope" value="Bacteria"/>
</dbReference>
<dbReference type="InterPro" id="IPR018740">
    <property type="entry name" value="DUF2282_membr"/>
</dbReference>
<keyword evidence="2" id="KW-1185">Reference proteome</keyword>
<accession>Q9A3F0</accession>
<dbReference type="PIR" id="D87652">
    <property type="entry name" value="D87652"/>
</dbReference>
<evidence type="ECO:0000313" key="2">
    <source>
        <dbReference type="Proteomes" id="UP000001816"/>
    </source>
</evidence>
<dbReference type="BioCyc" id="CAULO:CC3254-MONOMER"/>
<dbReference type="Pfam" id="PF10048">
    <property type="entry name" value="DUF2282"/>
    <property type="match status" value="1"/>
</dbReference>
<evidence type="ECO:0000313" key="1">
    <source>
        <dbReference type="EMBL" id="AAK25216.1"/>
    </source>
</evidence>
<dbReference type="EnsemblBacteria" id="AAK25216">
    <property type="protein sequence ID" value="AAK25216"/>
    <property type="gene ID" value="CC_3254"/>
</dbReference>
<dbReference type="AlphaFoldDB" id="Q9A3F0"/>
<protein>
    <recommendedName>
        <fullName evidence="3">DUF2282 domain-containing protein</fullName>
    </recommendedName>
</protein>
<dbReference type="PATRIC" id="fig|190650.5.peg.3260"/>
<proteinExistence type="predicted"/>
<name>Q9A3F0_CAUVC</name>
<dbReference type="KEGG" id="ccr:CC_3254"/>
<dbReference type="HOGENOM" id="CLU_1737251_0_0_5"/>
<evidence type="ECO:0008006" key="3">
    <source>
        <dbReference type="Google" id="ProtNLM"/>
    </source>
</evidence>
<dbReference type="Proteomes" id="UP000001816">
    <property type="component" value="Chromosome"/>
</dbReference>
<organism evidence="1 2">
    <name type="scientific">Caulobacter vibrioides (strain ATCC 19089 / CIP 103742 / CB 15)</name>
    <name type="common">Caulobacter crescentus</name>
    <dbReference type="NCBI Taxonomy" id="190650"/>
    <lineage>
        <taxon>Bacteria</taxon>
        <taxon>Pseudomonadati</taxon>
        <taxon>Pseudomonadota</taxon>
        <taxon>Alphaproteobacteria</taxon>
        <taxon>Caulobacterales</taxon>
        <taxon>Caulobacteraceae</taxon>
        <taxon>Caulobacter</taxon>
    </lineage>
</organism>